<feature type="non-terminal residue" evidence="2">
    <location>
        <position position="64"/>
    </location>
</feature>
<dbReference type="EMBL" id="POUC01000574">
    <property type="protein sequence ID" value="PNG16890.1"/>
    <property type="molecule type" value="Genomic_DNA"/>
</dbReference>
<evidence type="ECO:0000256" key="1">
    <source>
        <dbReference type="SAM" id="MobiDB-lite"/>
    </source>
</evidence>
<feature type="compositionally biased region" description="Basic and acidic residues" evidence="1">
    <location>
        <begin position="15"/>
        <end position="27"/>
    </location>
</feature>
<comment type="caution">
    <text evidence="2">The sequence shown here is derived from an EMBL/GenBank/DDBJ whole genome shotgun (WGS) entry which is preliminary data.</text>
</comment>
<keyword evidence="3" id="KW-1185">Reference proteome</keyword>
<evidence type="ECO:0000313" key="2">
    <source>
        <dbReference type="EMBL" id="PNG16890.1"/>
    </source>
</evidence>
<evidence type="ECO:0000313" key="3">
    <source>
        <dbReference type="Proteomes" id="UP000235943"/>
    </source>
</evidence>
<accession>A0A2N8TCX2</accession>
<name>A0A2N8TCX2_9ACTN</name>
<reference evidence="2 3" key="1">
    <citation type="submission" date="2018-01" db="EMBL/GenBank/DDBJ databases">
        <title>Draft genome sequence of Streptomyces sp. 13K301.</title>
        <authorList>
            <person name="Sahin N."/>
            <person name="Saygin H."/>
            <person name="Ay H."/>
        </authorList>
    </citation>
    <scope>NUCLEOTIDE SEQUENCE [LARGE SCALE GENOMIC DNA]</scope>
    <source>
        <strain evidence="2 3">13K301</strain>
    </source>
</reference>
<sequence length="64" mass="6617">MNTLHGISTSAVVTRLHDVHRSSEKAGADGGPSRASGLERGRGCARGTGRQHTTFMTVVDAPTG</sequence>
<gene>
    <name evidence="2" type="ORF">C1J00_39470</name>
</gene>
<dbReference type="Proteomes" id="UP000235943">
    <property type="component" value="Unassembled WGS sequence"/>
</dbReference>
<proteinExistence type="predicted"/>
<feature type="region of interest" description="Disordered" evidence="1">
    <location>
        <begin position="1"/>
        <end position="64"/>
    </location>
</feature>
<organism evidence="2 3">
    <name type="scientific">Streptomyces cahuitamycinicus</name>
    <dbReference type="NCBI Taxonomy" id="2070367"/>
    <lineage>
        <taxon>Bacteria</taxon>
        <taxon>Bacillati</taxon>
        <taxon>Actinomycetota</taxon>
        <taxon>Actinomycetes</taxon>
        <taxon>Kitasatosporales</taxon>
        <taxon>Streptomycetaceae</taxon>
        <taxon>Streptomyces</taxon>
    </lineage>
</organism>
<protein>
    <submittedName>
        <fullName evidence="2">SigE family RNA polymerase sigma factor</fullName>
    </submittedName>
</protein>
<dbReference type="AlphaFoldDB" id="A0A2N8TCX2"/>
<feature type="compositionally biased region" description="Polar residues" evidence="1">
    <location>
        <begin position="1"/>
        <end position="12"/>
    </location>
</feature>